<dbReference type="InterPro" id="IPR003607">
    <property type="entry name" value="HD/PDEase_dom"/>
</dbReference>
<dbReference type="InterPro" id="IPR037522">
    <property type="entry name" value="HD_GYP_dom"/>
</dbReference>
<reference evidence="5" key="1">
    <citation type="submission" date="2018-06" db="EMBL/GenBank/DDBJ databases">
        <authorList>
            <person name="Zhirakovskaya E."/>
        </authorList>
    </citation>
    <scope>NUCLEOTIDE SEQUENCE</scope>
</reference>
<sequence>MKPSIKTITVRTLVSFLLVLAVIMLIITGLNFRALSKQALEDQALSHAELVRAGLTAHMKADIMDKRDYFLEEIQQLHQINRLTVIRSNEVSDQFGRGRAIEHEVDNVDAIARRAFETMEPVFVLTEFSYNPTIRAVVPYIASPAGSLNCLACHNVTEGTVLGAVDIEMDASKYRNHSLLVIAGMLVVSFVFMLLILMNTKRTIQRHVQGPLDTLIDKAMDAYVKKEPVSPDQFATAEFSNVANEINLFNSKIIAHQDLLQQKNDELVALNDEIEKTLRETVFTMGVIEEQRSKETSNHTQRVSLYSQLLARKSGLSEQDIDLIAAAAPLHDLGKIGIPDSILLKPERLTDEEYEIMKNHTRIGYTMLSHSERDILKIGAIIALQHHEKWDGSGYPQGLKGEEIHIYGRIIALADVFDALAFRRVYKEAWKPTRVISWIKEQRGKHFDPALVDIFLENQNEITDIMKRYPAD</sequence>
<organism evidence="5">
    <name type="scientific">hydrothermal vent metagenome</name>
    <dbReference type="NCBI Taxonomy" id="652676"/>
    <lineage>
        <taxon>unclassified sequences</taxon>
        <taxon>metagenomes</taxon>
        <taxon>ecological metagenomes</taxon>
    </lineage>
</organism>
<keyword evidence="3" id="KW-0472">Membrane</keyword>
<accession>A0A3B0Z7P6</accession>
<dbReference type="SUPFAM" id="SSF109604">
    <property type="entry name" value="HD-domain/PDEase-like"/>
    <property type="match status" value="1"/>
</dbReference>
<dbReference type="EMBL" id="UOFQ01000067">
    <property type="protein sequence ID" value="VAW87561.1"/>
    <property type="molecule type" value="Genomic_DNA"/>
</dbReference>
<keyword evidence="3" id="KW-0812">Transmembrane</keyword>
<dbReference type="CDD" id="cd00077">
    <property type="entry name" value="HDc"/>
    <property type="match status" value="1"/>
</dbReference>
<keyword evidence="1" id="KW-0378">Hydrolase</keyword>
<dbReference type="InterPro" id="IPR052020">
    <property type="entry name" value="Cyclic_di-GMP/3'3'-cGAMP_PDE"/>
</dbReference>
<dbReference type="Gene3D" id="3.30.450.290">
    <property type="match status" value="1"/>
</dbReference>
<dbReference type="Gene3D" id="1.10.3210.10">
    <property type="entry name" value="Hypothetical protein af1432"/>
    <property type="match status" value="1"/>
</dbReference>
<dbReference type="AlphaFoldDB" id="A0A3B0Z7P6"/>
<evidence type="ECO:0000256" key="2">
    <source>
        <dbReference type="SAM" id="Coils"/>
    </source>
</evidence>
<dbReference type="PROSITE" id="PS51832">
    <property type="entry name" value="HD_GYP"/>
    <property type="match status" value="1"/>
</dbReference>
<dbReference type="GO" id="GO:0016787">
    <property type="term" value="F:hydrolase activity"/>
    <property type="evidence" value="ECO:0007669"/>
    <property type="project" value="UniProtKB-KW"/>
</dbReference>
<evidence type="ECO:0000256" key="3">
    <source>
        <dbReference type="SAM" id="Phobius"/>
    </source>
</evidence>
<dbReference type="PANTHER" id="PTHR45228:SF9">
    <property type="entry name" value="3'3'-CGAMP-SPECIFIC PHOSPHODIESTERASE 2"/>
    <property type="match status" value="1"/>
</dbReference>
<feature type="domain" description="HD-GYP" evidence="4">
    <location>
        <begin position="274"/>
        <end position="471"/>
    </location>
</feature>
<gene>
    <name evidence="5" type="ORF">MNBD_GAMMA17-69</name>
</gene>
<dbReference type="PANTHER" id="PTHR45228">
    <property type="entry name" value="CYCLIC DI-GMP PHOSPHODIESTERASE TM_0186-RELATED"/>
    <property type="match status" value="1"/>
</dbReference>
<protein>
    <submittedName>
        <fullName evidence="5">Response regulator</fullName>
    </submittedName>
</protein>
<keyword evidence="3" id="KW-1133">Transmembrane helix</keyword>
<name>A0A3B0Z7P6_9ZZZZ</name>
<dbReference type="SMART" id="SM00471">
    <property type="entry name" value="HDc"/>
    <property type="match status" value="1"/>
</dbReference>
<dbReference type="Pfam" id="PF13487">
    <property type="entry name" value="HD_5"/>
    <property type="match status" value="1"/>
</dbReference>
<evidence type="ECO:0000313" key="5">
    <source>
        <dbReference type="EMBL" id="VAW87561.1"/>
    </source>
</evidence>
<keyword evidence="2" id="KW-0175">Coiled coil</keyword>
<feature type="transmembrane region" description="Helical" evidence="3">
    <location>
        <begin position="12"/>
        <end position="32"/>
    </location>
</feature>
<dbReference type="FunFam" id="1.10.3210.10:FF:000018">
    <property type="entry name" value="Two-component system response regulator"/>
    <property type="match status" value="1"/>
</dbReference>
<evidence type="ECO:0000259" key="4">
    <source>
        <dbReference type="PROSITE" id="PS51832"/>
    </source>
</evidence>
<proteinExistence type="predicted"/>
<evidence type="ECO:0000256" key="1">
    <source>
        <dbReference type="ARBA" id="ARBA00022801"/>
    </source>
</evidence>
<feature type="coiled-coil region" evidence="2">
    <location>
        <begin position="253"/>
        <end position="280"/>
    </location>
</feature>
<feature type="transmembrane region" description="Helical" evidence="3">
    <location>
        <begin position="179"/>
        <end position="198"/>
    </location>
</feature>